<evidence type="ECO:0000313" key="2">
    <source>
        <dbReference type="Proteomes" id="UP000660262"/>
    </source>
</evidence>
<proteinExistence type="predicted"/>
<protein>
    <submittedName>
        <fullName evidence="1">Uncharacterized protein</fullName>
    </submittedName>
</protein>
<comment type="caution">
    <text evidence="1">The sequence shown here is derived from an EMBL/GenBank/DDBJ whole genome shotgun (WGS) entry which is preliminary data.</text>
</comment>
<accession>A0A830HRC2</accession>
<dbReference type="AlphaFoldDB" id="A0A830HRC2"/>
<evidence type="ECO:0000313" key="1">
    <source>
        <dbReference type="EMBL" id="GHP09253.1"/>
    </source>
</evidence>
<dbReference type="SUPFAM" id="SSF50978">
    <property type="entry name" value="WD40 repeat-like"/>
    <property type="match status" value="1"/>
</dbReference>
<name>A0A830HRC2_9CHLO</name>
<sequence>MPVQRSVISLTTPAFSSQDGAVAHLAPLVSDNSSSAPSISVVGALNFHSATRPWAADLHLATPAHAPSEGKPSPSSRICCSFAASISALRVMKHSVAVVGLLDGTVSAVALEESNITSSANTSAAVTALATENSHVLATTVTGNAQLFDVSRDFEPVTSERLWGTAPPSVARSTPDGVPAPIVHCSLAQGIATCVDARGLVALYDTRQQTNGGLASYGRAGFIKRARATCAASVGQSVWIGTESGIVDAVDVRAVSSGGSALAALQCGHKHSHRVNALAPFKKTVLSASESGDVIFGDRPMDPLRAVLDSTDAVHASSSPTAARCVAVVHDSAYVGSALGGRIAVVN</sequence>
<dbReference type="EMBL" id="BNJQ01000024">
    <property type="protein sequence ID" value="GHP09253.1"/>
    <property type="molecule type" value="Genomic_DNA"/>
</dbReference>
<dbReference type="Gene3D" id="2.130.10.10">
    <property type="entry name" value="YVTN repeat-like/Quinoprotein amine dehydrogenase"/>
    <property type="match status" value="1"/>
</dbReference>
<organism evidence="1 2">
    <name type="scientific">Pycnococcus provasolii</name>
    <dbReference type="NCBI Taxonomy" id="41880"/>
    <lineage>
        <taxon>Eukaryota</taxon>
        <taxon>Viridiplantae</taxon>
        <taxon>Chlorophyta</taxon>
        <taxon>Pseudoscourfieldiophyceae</taxon>
        <taxon>Pseudoscourfieldiales</taxon>
        <taxon>Pycnococcaceae</taxon>
        <taxon>Pycnococcus</taxon>
    </lineage>
</organism>
<gene>
    <name evidence="1" type="ORF">PPROV_000799000</name>
</gene>
<dbReference type="InterPro" id="IPR015943">
    <property type="entry name" value="WD40/YVTN_repeat-like_dom_sf"/>
</dbReference>
<reference evidence="1" key="1">
    <citation type="submission" date="2020-10" db="EMBL/GenBank/DDBJ databases">
        <title>Unveiling of a novel bifunctional photoreceptor, Dualchrome1, isolated from a cosmopolitan green alga.</title>
        <authorList>
            <person name="Suzuki S."/>
            <person name="Kawachi M."/>
        </authorList>
    </citation>
    <scope>NUCLEOTIDE SEQUENCE</scope>
    <source>
        <strain evidence="1">NIES 2893</strain>
    </source>
</reference>
<dbReference type="Proteomes" id="UP000660262">
    <property type="component" value="Unassembled WGS sequence"/>
</dbReference>
<keyword evidence="2" id="KW-1185">Reference proteome</keyword>
<dbReference type="InterPro" id="IPR036322">
    <property type="entry name" value="WD40_repeat_dom_sf"/>
</dbReference>